<keyword evidence="5 15" id="KW-0812">Transmembrane</keyword>
<dbReference type="SMART" id="SM00843">
    <property type="entry name" value="Ftsk_gamma"/>
    <property type="match status" value="1"/>
</dbReference>
<keyword evidence="3" id="KW-1003">Cell membrane</keyword>
<evidence type="ECO:0000259" key="16">
    <source>
        <dbReference type="PROSITE" id="PS50901"/>
    </source>
</evidence>
<evidence type="ECO:0000256" key="11">
    <source>
        <dbReference type="ARBA" id="ARBA00023136"/>
    </source>
</evidence>
<dbReference type="Pfam" id="PF13491">
    <property type="entry name" value="FtsK_4TM"/>
    <property type="match status" value="1"/>
</dbReference>
<proteinExistence type="inferred from homology"/>
<dbReference type="GO" id="GO:0005886">
    <property type="term" value="C:plasma membrane"/>
    <property type="evidence" value="ECO:0007669"/>
    <property type="project" value="UniProtKB-SubCell"/>
</dbReference>
<keyword evidence="6 13" id="KW-0547">Nucleotide-binding</keyword>
<dbReference type="Gene3D" id="1.10.10.10">
    <property type="entry name" value="Winged helix-like DNA-binding domain superfamily/Winged helix DNA-binding domain"/>
    <property type="match status" value="1"/>
</dbReference>
<dbReference type="InterPro" id="IPR050206">
    <property type="entry name" value="FtsK/SpoIIIE/SftA"/>
</dbReference>
<feature type="compositionally biased region" description="Acidic residues" evidence="14">
    <location>
        <begin position="763"/>
        <end position="772"/>
    </location>
</feature>
<evidence type="ECO:0000256" key="15">
    <source>
        <dbReference type="SAM" id="Phobius"/>
    </source>
</evidence>
<dbReference type="STRING" id="1618659.UV11_C0048G0007"/>
<dbReference type="GO" id="GO:0003677">
    <property type="term" value="F:DNA binding"/>
    <property type="evidence" value="ECO:0007669"/>
    <property type="project" value="UniProtKB-KW"/>
</dbReference>
<keyword evidence="8 13" id="KW-0067">ATP-binding</keyword>
<gene>
    <name evidence="17" type="ORF">UV11_C0048G0007</name>
</gene>
<dbReference type="InterPro" id="IPR018541">
    <property type="entry name" value="Ftsk_gamma"/>
</dbReference>
<evidence type="ECO:0000256" key="10">
    <source>
        <dbReference type="ARBA" id="ARBA00023125"/>
    </source>
</evidence>
<feature type="region of interest" description="Disordered" evidence="14">
    <location>
        <begin position="717"/>
        <end position="772"/>
    </location>
</feature>
<dbReference type="Pfam" id="PF01580">
    <property type="entry name" value="FtsK_SpoIIIE"/>
    <property type="match status" value="1"/>
</dbReference>
<accession>A0A0G0Z9V4</accession>
<dbReference type="GO" id="GO:0007059">
    <property type="term" value="P:chromosome segregation"/>
    <property type="evidence" value="ECO:0007669"/>
    <property type="project" value="UniProtKB-KW"/>
</dbReference>
<evidence type="ECO:0000256" key="2">
    <source>
        <dbReference type="ARBA" id="ARBA00006474"/>
    </source>
</evidence>
<evidence type="ECO:0000256" key="5">
    <source>
        <dbReference type="ARBA" id="ARBA00022692"/>
    </source>
</evidence>
<keyword evidence="11 15" id="KW-0472">Membrane</keyword>
<comment type="subcellular location">
    <subcellularLocation>
        <location evidence="1">Cell membrane</location>
        <topology evidence="1">Multi-pass membrane protein</topology>
    </subcellularLocation>
</comment>
<evidence type="ECO:0000256" key="12">
    <source>
        <dbReference type="ARBA" id="ARBA00023306"/>
    </source>
</evidence>
<dbReference type="AlphaFoldDB" id="A0A0G0Z9V4"/>
<dbReference type="SUPFAM" id="SSF52540">
    <property type="entry name" value="P-loop containing nucleoside triphosphate hydrolases"/>
    <property type="match status" value="1"/>
</dbReference>
<keyword evidence="12" id="KW-0131">Cell cycle</keyword>
<dbReference type="EMBL" id="LCDF01000048">
    <property type="protein sequence ID" value="KKS45495.1"/>
    <property type="molecule type" value="Genomic_DNA"/>
</dbReference>
<dbReference type="InterPro" id="IPR036390">
    <property type="entry name" value="WH_DNA-bd_sf"/>
</dbReference>
<feature type="binding site" evidence="13">
    <location>
        <begin position="391"/>
        <end position="398"/>
    </location>
    <ligand>
        <name>ATP</name>
        <dbReference type="ChEBI" id="CHEBI:30616"/>
    </ligand>
</feature>
<dbReference type="PROSITE" id="PS50901">
    <property type="entry name" value="FTSK"/>
    <property type="match status" value="1"/>
</dbReference>
<feature type="compositionally biased region" description="Basic and acidic residues" evidence="14">
    <location>
        <begin position="736"/>
        <end position="756"/>
    </location>
</feature>
<sequence length="772" mass="84698">MSRKNNKNKNKNKPSWHEGIKPETKRSVFAILSFAIAVLLALAAFGKAGLVGNGIQKILEVLFGRAFFMISLVFFIGGISLLRRSVEPLRAHFLATTVVGAALLLLSTLGIADLIFQNKIAGYIGFVASYPFFKLFDFTASLIILVAIALAGIFIMFNMSFRREKLEEDEVDEEEPEADEKDRASILSKLDFSKTKVAPPEKIEEKPPEVKEPERAVTPVALKQEEFIHVPLRKAKRAGGFLMPPLDLLDSDSGTPSSGDIKANSNIIKRSFQNFGIEVEMTEVNVGPSVTQYTFKPAEGVKLSRITGLQNDLSLALAAHPIRIEAPIPGKSAVGIEIPNRSISLVGLRSLLSSEEYQKSPKPLLFALGKDVTGKPVYGDLARMPHLLIAGATGTGKSIGIHSILTGLLYRNPPEMLRFIMVDPKRVEMQHYSKIPHLLTPAITDPKKTIMSLRWAAKEMERRYGVLEASHVRDINSYHANILAKDEEAETMPYIVIVIDELADIMATYPRELEACIVRLAQMSRAVGIHLVLSTQRPSVEVITGLIKANITSRMAFQVASQIDSRTILDTSGADKLLGNGDMLFLSGEVSKPRRIQGAFVSEGEVKRVTKWLADHAEEMGEEGNIAGNIFENNGKTDSVSLVSALENGSFGDDADDELFEEAKKIAIEAGKVSASYLQRRLKVGYARAARLLDVMEARGIIGPSDGAKPREVLIGKDGDDFGKAPSAVKELGIPEAKEREEVFKEEERNEKEVAKRKNSSSGDDDFLGSFN</sequence>
<dbReference type="InterPro" id="IPR002543">
    <property type="entry name" value="FtsK_dom"/>
</dbReference>
<evidence type="ECO:0000256" key="1">
    <source>
        <dbReference type="ARBA" id="ARBA00004651"/>
    </source>
</evidence>
<feature type="domain" description="FtsK" evidence="16">
    <location>
        <begin position="374"/>
        <end position="566"/>
    </location>
</feature>
<feature type="transmembrane region" description="Helical" evidence="15">
    <location>
        <begin position="94"/>
        <end position="116"/>
    </location>
</feature>
<dbReference type="Pfam" id="PF09397">
    <property type="entry name" value="FtsK_gamma"/>
    <property type="match status" value="1"/>
</dbReference>
<evidence type="ECO:0000256" key="6">
    <source>
        <dbReference type="ARBA" id="ARBA00022741"/>
    </source>
</evidence>
<evidence type="ECO:0000313" key="18">
    <source>
        <dbReference type="Proteomes" id="UP000034036"/>
    </source>
</evidence>
<dbReference type="Gene3D" id="3.40.50.300">
    <property type="entry name" value="P-loop containing nucleotide triphosphate hydrolases"/>
    <property type="match status" value="1"/>
</dbReference>
<organism evidence="17 18">
    <name type="scientific">Candidatus Giovannonibacteria bacterium GW2011_GWF2_42_19</name>
    <dbReference type="NCBI Taxonomy" id="1618659"/>
    <lineage>
        <taxon>Bacteria</taxon>
        <taxon>Candidatus Giovannoniibacteriota</taxon>
    </lineage>
</organism>
<feature type="transmembrane region" description="Helical" evidence="15">
    <location>
        <begin position="136"/>
        <end position="157"/>
    </location>
</feature>
<dbReference type="PANTHER" id="PTHR22683:SF41">
    <property type="entry name" value="DNA TRANSLOCASE FTSK"/>
    <property type="match status" value="1"/>
</dbReference>
<dbReference type="PATRIC" id="fig|1618659.3.peg.1026"/>
<dbReference type="Pfam" id="PF17854">
    <property type="entry name" value="FtsK_alpha"/>
    <property type="match status" value="1"/>
</dbReference>
<feature type="region of interest" description="Disordered" evidence="14">
    <location>
        <begin position="196"/>
        <end position="215"/>
    </location>
</feature>
<keyword evidence="10" id="KW-0238">DNA-binding</keyword>
<feature type="transmembrane region" description="Helical" evidence="15">
    <location>
        <begin position="62"/>
        <end position="82"/>
    </location>
</feature>
<name>A0A0G0Z9V4_9BACT</name>
<dbReference type="InterPro" id="IPR025199">
    <property type="entry name" value="FtsK_4TM"/>
</dbReference>
<dbReference type="SUPFAM" id="SSF46785">
    <property type="entry name" value="Winged helix' DNA-binding domain"/>
    <property type="match status" value="1"/>
</dbReference>
<reference evidence="17 18" key="1">
    <citation type="journal article" date="2015" name="Nature">
        <title>rRNA introns, odd ribosomes, and small enigmatic genomes across a large radiation of phyla.</title>
        <authorList>
            <person name="Brown C.T."/>
            <person name="Hug L.A."/>
            <person name="Thomas B.C."/>
            <person name="Sharon I."/>
            <person name="Castelle C.J."/>
            <person name="Singh A."/>
            <person name="Wilkins M.J."/>
            <person name="Williams K.H."/>
            <person name="Banfield J.F."/>
        </authorList>
    </citation>
    <scope>NUCLEOTIDE SEQUENCE [LARGE SCALE GENOMIC DNA]</scope>
</reference>
<evidence type="ECO:0000313" key="17">
    <source>
        <dbReference type="EMBL" id="KKS45495.1"/>
    </source>
</evidence>
<keyword evidence="9 15" id="KW-1133">Transmembrane helix</keyword>
<dbReference type="Gene3D" id="3.30.980.40">
    <property type="match status" value="1"/>
</dbReference>
<dbReference type="InterPro" id="IPR036388">
    <property type="entry name" value="WH-like_DNA-bd_sf"/>
</dbReference>
<evidence type="ECO:0000256" key="13">
    <source>
        <dbReference type="PROSITE-ProRule" id="PRU00289"/>
    </source>
</evidence>
<keyword evidence="4 17" id="KW-0132">Cell division</keyword>
<evidence type="ECO:0000256" key="7">
    <source>
        <dbReference type="ARBA" id="ARBA00022829"/>
    </source>
</evidence>
<dbReference type="PANTHER" id="PTHR22683">
    <property type="entry name" value="SPORULATION PROTEIN RELATED"/>
    <property type="match status" value="1"/>
</dbReference>
<feature type="transmembrane region" description="Helical" evidence="15">
    <location>
        <begin position="28"/>
        <end position="50"/>
    </location>
</feature>
<dbReference type="GO" id="GO:0051301">
    <property type="term" value="P:cell division"/>
    <property type="evidence" value="ECO:0007669"/>
    <property type="project" value="UniProtKB-KW"/>
</dbReference>
<dbReference type="GO" id="GO:0005524">
    <property type="term" value="F:ATP binding"/>
    <property type="evidence" value="ECO:0007669"/>
    <property type="project" value="UniProtKB-UniRule"/>
</dbReference>
<evidence type="ECO:0000256" key="3">
    <source>
        <dbReference type="ARBA" id="ARBA00022475"/>
    </source>
</evidence>
<evidence type="ECO:0000256" key="14">
    <source>
        <dbReference type="SAM" id="MobiDB-lite"/>
    </source>
</evidence>
<dbReference type="Proteomes" id="UP000034036">
    <property type="component" value="Unassembled WGS sequence"/>
</dbReference>
<dbReference type="InterPro" id="IPR027417">
    <property type="entry name" value="P-loop_NTPase"/>
</dbReference>
<protein>
    <submittedName>
        <fullName evidence="17">Cell division FtsK/SpoIIIE</fullName>
    </submittedName>
</protein>
<dbReference type="InterPro" id="IPR041027">
    <property type="entry name" value="FtsK_alpha"/>
</dbReference>
<comment type="caution">
    <text evidence="17">The sequence shown here is derived from an EMBL/GenBank/DDBJ whole genome shotgun (WGS) entry which is preliminary data.</text>
</comment>
<comment type="similarity">
    <text evidence="2">Belongs to the FtsK/SpoIIIE/SftA family.</text>
</comment>
<evidence type="ECO:0000256" key="9">
    <source>
        <dbReference type="ARBA" id="ARBA00022989"/>
    </source>
</evidence>
<evidence type="ECO:0000256" key="4">
    <source>
        <dbReference type="ARBA" id="ARBA00022618"/>
    </source>
</evidence>
<evidence type="ECO:0000256" key="8">
    <source>
        <dbReference type="ARBA" id="ARBA00022840"/>
    </source>
</evidence>
<keyword evidence="7" id="KW-0159">Chromosome partition</keyword>